<dbReference type="PROSITE" id="PS40000">
    <property type="entry name" value="DM_1"/>
    <property type="match status" value="2"/>
</dbReference>
<feature type="region of interest" description="Disordered" evidence="6">
    <location>
        <begin position="93"/>
        <end position="116"/>
    </location>
</feature>
<feature type="region of interest" description="Disordered" evidence="6">
    <location>
        <begin position="383"/>
        <end position="411"/>
    </location>
</feature>
<comment type="subcellular location">
    <subcellularLocation>
        <location evidence="5">Nucleus</location>
    </subcellularLocation>
</comment>
<evidence type="ECO:0000256" key="4">
    <source>
        <dbReference type="ARBA" id="ARBA00023242"/>
    </source>
</evidence>
<accession>A0A7E4WDH0</accession>
<feature type="region of interest" description="Disordered" evidence="6">
    <location>
        <begin position="21"/>
        <end position="43"/>
    </location>
</feature>
<dbReference type="Proteomes" id="UP000492821">
    <property type="component" value="Unassembled WGS sequence"/>
</dbReference>
<dbReference type="PANTHER" id="PTHR12322:SF125">
    <property type="entry name" value="PROTEIN MALE ABNORMAL 3"/>
    <property type="match status" value="1"/>
</dbReference>
<organism evidence="8 9">
    <name type="scientific">Panagrellus redivivus</name>
    <name type="common">Microworm</name>
    <dbReference type="NCBI Taxonomy" id="6233"/>
    <lineage>
        <taxon>Eukaryota</taxon>
        <taxon>Metazoa</taxon>
        <taxon>Ecdysozoa</taxon>
        <taxon>Nematoda</taxon>
        <taxon>Chromadorea</taxon>
        <taxon>Rhabditida</taxon>
        <taxon>Tylenchina</taxon>
        <taxon>Panagrolaimomorpha</taxon>
        <taxon>Panagrolaimoidea</taxon>
        <taxon>Panagrolaimidae</taxon>
        <taxon>Panagrellus</taxon>
    </lineage>
</organism>
<feature type="compositionally biased region" description="Polar residues" evidence="6">
    <location>
        <begin position="402"/>
        <end position="411"/>
    </location>
</feature>
<dbReference type="GO" id="GO:0000981">
    <property type="term" value="F:DNA-binding transcription factor activity, RNA polymerase II-specific"/>
    <property type="evidence" value="ECO:0007669"/>
    <property type="project" value="TreeGrafter"/>
</dbReference>
<feature type="DNA-binding region" description="DM" evidence="5">
    <location>
        <begin position="53"/>
        <end position="99"/>
    </location>
</feature>
<feature type="compositionally biased region" description="Polar residues" evidence="6">
    <location>
        <begin position="177"/>
        <end position="207"/>
    </location>
</feature>
<feature type="region of interest" description="Disordered" evidence="6">
    <location>
        <begin position="165"/>
        <end position="207"/>
    </location>
</feature>
<feature type="compositionally biased region" description="Pro residues" evidence="6">
    <location>
        <begin position="245"/>
        <end position="254"/>
    </location>
</feature>
<keyword evidence="8" id="KW-1185">Reference proteome</keyword>
<keyword evidence="2 5" id="KW-0862">Zinc</keyword>
<feature type="DNA-binding region" description="DM" evidence="5">
    <location>
        <begin position="117"/>
        <end position="165"/>
    </location>
</feature>
<name>A0A7E4WDH0_PANRE</name>
<dbReference type="PROSITE" id="PS50809">
    <property type="entry name" value="DM_2"/>
    <property type="match status" value="2"/>
</dbReference>
<feature type="domain" description="DM" evidence="7">
    <location>
        <begin position="53"/>
        <end position="99"/>
    </location>
</feature>
<feature type="compositionally biased region" description="Low complexity" evidence="6">
    <location>
        <begin position="383"/>
        <end position="401"/>
    </location>
</feature>
<dbReference type="GO" id="GO:0005634">
    <property type="term" value="C:nucleus"/>
    <property type="evidence" value="ECO:0007669"/>
    <property type="project" value="UniProtKB-SubCell"/>
</dbReference>
<dbReference type="WBParaSite" id="Pan_g9563.t1">
    <property type="protein sequence ID" value="Pan_g9563.t1"/>
    <property type="gene ID" value="Pan_g9563"/>
</dbReference>
<dbReference type="InterPro" id="IPR001275">
    <property type="entry name" value="DM_DNA-bd"/>
</dbReference>
<evidence type="ECO:0000313" key="9">
    <source>
        <dbReference type="WBParaSite" id="Pan_g9563.t1"/>
    </source>
</evidence>
<evidence type="ECO:0000259" key="7">
    <source>
        <dbReference type="PROSITE" id="PS50809"/>
    </source>
</evidence>
<feature type="region of interest" description="Disordered" evidence="6">
    <location>
        <begin position="228"/>
        <end position="254"/>
    </location>
</feature>
<dbReference type="GO" id="GO:0007548">
    <property type="term" value="P:sex differentiation"/>
    <property type="evidence" value="ECO:0007669"/>
    <property type="project" value="TreeGrafter"/>
</dbReference>
<dbReference type="Pfam" id="PF00751">
    <property type="entry name" value="DM"/>
    <property type="match status" value="2"/>
</dbReference>
<evidence type="ECO:0000256" key="5">
    <source>
        <dbReference type="PROSITE-ProRule" id="PRU00070"/>
    </source>
</evidence>
<evidence type="ECO:0000256" key="1">
    <source>
        <dbReference type="ARBA" id="ARBA00022723"/>
    </source>
</evidence>
<keyword evidence="1 5" id="KW-0479">Metal-binding</keyword>
<dbReference type="GO" id="GO:0000978">
    <property type="term" value="F:RNA polymerase II cis-regulatory region sequence-specific DNA binding"/>
    <property type="evidence" value="ECO:0007669"/>
    <property type="project" value="TreeGrafter"/>
</dbReference>
<reference evidence="9" key="2">
    <citation type="submission" date="2020-10" db="UniProtKB">
        <authorList>
            <consortium name="WormBaseParasite"/>
        </authorList>
    </citation>
    <scope>IDENTIFICATION</scope>
</reference>
<proteinExistence type="predicted"/>
<dbReference type="Gene3D" id="4.10.1040.10">
    <property type="entry name" value="DM DNA-binding domain"/>
    <property type="match status" value="2"/>
</dbReference>
<reference evidence="8" key="1">
    <citation type="journal article" date="2013" name="Genetics">
        <title>The draft genome and transcriptome of Panagrellus redivivus are shaped by the harsh demands of a free-living lifestyle.</title>
        <authorList>
            <person name="Srinivasan J."/>
            <person name="Dillman A.R."/>
            <person name="Macchietto M.G."/>
            <person name="Heikkinen L."/>
            <person name="Lakso M."/>
            <person name="Fracchia K.M."/>
            <person name="Antoshechkin I."/>
            <person name="Mortazavi A."/>
            <person name="Wong G."/>
            <person name="Sternberg P.W."/>
        </authorList>
    </citation>
    <scope>NUCLEOTIDE SEQUENCE [LARGE SCALE GENOMIC DNA]</scope>
    <source>
        <strain evidence="8">MT8872</strain>
    </source>
</reference>
<protein>
    <submittedName>
        <fullName evidence="9">DM domain-containing protein</fullName>
    </submittedName>
</protein>
<feature type="compositionally biased region" description="Basic and acidic residues" evidence="6">
    <location>
        <begin position="234"/>
        <end position="244"/>
    </location>
</feature>
<dbReference type="SMART" id="SM00301">
    <property type="entry name" value="DM"/>
    <property type="match status" value="2"/>
</dbReference>
<keyword evidence="3 5" id="KW-0238">DNA-binding</keyword>
<feature type="domain" description="DM" evidence="7">
    <location>
        <begin position="117"/>
        <end position="165"/>
    </location>
</feature>
<evidence type="ECO:0000256" key="3">
    <source>
        <dbReference type="ARBA" id="ARBA00023125"/>
    </source>
</evidence>
<evidence type="ECO:0000256" key="2">
    <source>
        <dbReference type="ARBA" id="ARBA00022833"/>
    </source>
</evidence>
<evidence type="ECO:0000313" key="8">
    <source>
        <dbReference type="Proteomes" id="UP000492821"/>
    </source>
</evidence>
<dbReference type="SUPFAM" id="SSF82927">
    <property type="entry name" value="Cysteine-rich DNA binding domain, (DM domain)"/>
    <property type="match status" value="2"/>
</dbReference>
<dbReference type="InterPro" id="IPR026607">
    <property type="entry name" value="DMRT"/>
</dbReference>
<dbReference type="InterPro" id="IPR036407">
    <property type="entry name" value="DM_DNA-bd_sf"/>
</dbReference>
<evidence type="ECO:0000256" key="6">
    <source>
        <dbReference type="SAM" id="MobiDB-lite"/>
    </source>
</evidence>
<dbReference type="GO" id="GO:0046872">
    <property type="term" value="F:metal ion binding"/>
    <property type="evidence" value="ECO:0007669"/>
    <property type="project" value="UniProtKB-KW"/>
</dbReference>
<dbReference type="PANTHER" id="PTHR12322">
    <property type="entry name" value="DOUBLESEX AND MAB-3 RELATED TRANSCRIPTION FACTOR DMRT"/>
    <property type="match status" value="1"/>
</dbReference>
<sequence>MVEQVNPESLDAIEMLVQGAGSSSMTPNQSLVESSPSPDNQNTVPADAKRYYCQRCLNHGLEFQRKGHKPMCKFVTCQCDLCMMVEKRRQINNQLQRRNPNTSPTLPEGKRERKPKCARCSAHGVKQDLRGHKKALCPFIGCNCHLCALVEDRRILMAKQIRIRRDQQKQKKRQRASPDTDTASMTSFNEGMSERSSPMASGTSLVHQAQPQVSPFCRVDQLIIATGSGAGASPERDDSMEKEPPTPPKPIEVSPPPMIEASQFNGVFVDVNAALLRLQEFAVRQQLANNIKHLLSGQFFQPQPPPATVSATTNFLPYVPQITSAFSTPATTATAFPMPHHQQSVPMSTAFSSTVHPVMSVVSPEVLLQYVTAMNNLGLLGATASPPTTTTTMTAATKQATDSPASSTLPM</sequence>
<dbReference type="AlphaFoldDB" id="A0A7E4WDH0"/>
<keyword evidence="4 5" id="KW-0539">Nucleus</keyword>